<gene>
    <name evidence="2" type="ORF">ACFSCS_05830</name>
</gene>
<evidence type="ECO:0000313" key="3">
    <source>
        <dbReference type="Proteomes" id="UP001597326"/>
    </source>
</evidence>
<dbReference type="RefSeq" id="WP_343872809.1">
    <property type="nucleotide sequence ID" value="NZ_BAAAIX010000010.1"/>
</dbReference>
<dbReference type="SUPFAM" id="SSF54197">
    <property type="entry name" value="HIT-like"/>
    <property type="match status" value="1"/>
</dbReference>
<dbReference type="Pfam" id="PF16268">
    <property type="entry name" value="DUF4921"/>
    <property type="match status" value="1"/>
</dbReference>
<organism evidence="2 3">
    <name type="scientific">Luteococcus peritonei</name>
    <dbReference type="NCBI Taxonomy" id="88874"/>
    <lineage>
        <taxon>Bacteria</taxon>
        <taxon>Bacillati</taxon>
        <taxon>Actinomycetota</taxon>
        <taxon>Actinomycetes</taxon>
        <taxon>Propionibacteriales</taxon>
        <taxon>Propionibacteriaceae</taxon>
        <taxon>Luteococcus</taxon>
    </lineage>
</organism>
<dbReference type="InterPro" id="IPR036265">
    <property type="entry name" value="HIT-like_sf"/>
</dbReference>
<keyword evidence="3" id="KW-1185">Reference proteome</keyword>
<name>A0ABW4RU59_9ACTN</name>
<dbReference type="InterPro" id="IPR053177">
    <property type="entry name" value="ADP-glucose_phosphorylase"/>
</dbReference>
<sequence length="432" mass="47585">MIDPADLLARLPDGTVKQRNPFTGTQVWTMPGRGNRPLPASRAEAVPLPAGSDGLDGCAFCPGHHLDNPPEKSRLVVDGDGHRTLTGLSAQELDRTEAAFRRVPNLFEICPPEYWELNHGLVPEPAVRQRAHDYLADPAGRDHIERVLRLKLRLACDDEVTQPQLEHAALGWFGSGHELVIPRRHHVVGATSSDQLSSSGALSEAEHRAYLTLSVEAMASLYAANPKAAYVAVFQNWLRPAGASFEHLHRQVVAIDEVGSHAEAAVRALALNPQVFNTHLLDVAIDHDLVLAANDNAVAIAGFGHRYPSIEVYSLSPRREPWLLSPRELDDLSDVLHAVHAAGGAQLSCNEEWHHRPPRGEDAMPWRIVVKWRISTLAGFEGATKIYLNTLSPWDVRDRVLPELARLRDEGRVGAGLRIGDECRLPHGLLPW</sequence>
<comment type="caution">
    <text evidence="2">The sequence shown here is derived from an EMBL/GenBank/DDBJ whole genome shotgun (WGS) entry which is preliminary data.</text>
</comment>
<dbReference type="EMBL" id="JBHUFZ010000012">
    <property type="protein sequence ID" value="MFD1889712.1"/>
    <property type="molecule type" value="Genomic_DNA"/>
</dbReference>
<dbReference type="Proteomes" id="UP001597326">
    <property type="component" value="Unassembled WGS sequence"/>
</dbReference>
<proteinExistence type="predicted"/>
<dbReference type="PANTHER" id="PTHR42763">
    <property type="entry name" value="ADP-GLUCOSE PHOSPHORYLASE"/>
    <property type="match status" value="1"/>
</dbReference>
<accession>A0ABW4RU59</accession>
<evidence type="ECO:0000313" key="2">
    <source>
        <dbReference type="EMBL" id="MFD1889712.1"/>
    </source>
</evidence>
<dbReference type="Gene3D" id="3.30.428.10">
    <property type="entry name" value="HIT-like"/>
    <property type="match status" value="2"/>
</dbReference>
<dbReference type="PANTHER" id="PTHR42763:SF2">
    <property type="entry name" value="ADP-GLUCOSE PHOSPHORYLASE"/>
    <property type="match status" value="1"/>
</dbReference>
<feature type="domain" description="DUF4921" evidence="1">
    <location>
        <begin position="11"/>
        <end position="428"/>
    </location>
</feature>
<reference evidence="3" key="1">
    <citation type="journal article" date="2019" name="Int. J. Syst. Evol. Microbiol.">
        <title>The Global Catalogue of Microorganisms (GCM) 10K type strain sequencing project: providing services to taxonomists for standard genome sequencing and annotation.</title>
        <authorList>
            <consortium name="The Broad Institute Genomics Platform"/>
            <consortium name="The Broad Institute Genome Sequencing Center for Infectious Disease"/>
            <person name="Wu L."/>
            <person name="Ma J."/>
        </authorList>
    </citation>
    <scope>NUCLEOTIDE SEQUENCE [LARGE SCALE GENOMIC DNA]</scope>
    <source>
        <strain evidence="3">CAIM 431</strain>
    </source>
</reference>
<dbReference type="InterPro" id="IPR032576">
    <property type="entry name" value="DUF4921"/>
</dbReference>
<evidence type="ECO:0000259" key="1">
    <source>
        <dbReference type="Pfam" id="PF16268"/>
    </source>
</evidence>
<protein>
    <submittedName>
        <fullName evidence="2">DUF4921 family protein</fullName>
    </submittedName>
</protein>